<gene>
    <name evidence="2" type="ORF">PCOR1329_LOCUS73363</name>
</gene>
<organism evidence="2 3">
    <name type="scientific">Prorocentrum cordatum</name>
    <dbReference type="NCBI Taxonomy" id="2364126"/>
    <lineage>
        <taxon>Eukaryota</taxon>
        <taxon>Sar</taxon>
        <taxon>Alveolata</taxon>
        <taxon>Dinophyceae</taxon>
        <taxon>Prorocentrales</taxon>
        <taxon>Prorocentraceae</taxon>
        <taxon>Prorocentrum</taxon>
    </lineage>
</organism>
<comment type="caution">
    <text evidence="2">The sequence shown here is derived from an EMBL/GenBank/DDBJ whole genome shotgun (WGS) entry which is preliminary data.</text>
</comment>
<keyword evidence="3" id="KW-1185">Reference proteome</keyword>
<feature type="compositionally biased region" description="Basic and acidic residues" evidence="1">
    <location>
        <begin position="1"/>
        <end position="10"/>
    </location>
</feature>
<evidence type="ECO:0000313" key="2">
    <source>
        <dbReference type="EMBL" id="CAK0894284.1"/>
    </source>
</evidence>
<name>A0ABN9X4U8_9DINO</name>
<evidence type="ECO:0000313" key="3">
    <source>
        <dbReference type="Proteomes" id="UP001189429"/>
    </source>
</evidence>
<dbReference type="EMBL" id="CAUYUJ010019875">
    <property type="protein sequence ID" value="CAK0894284.1"/>
    <property type="molecule type" value="Genomic_DNA"/>
</dbReference>
<proteinExistence type="predicted"/>
<protein>
    <submittedName>
        <fullName evidence="2">Uncharacterized protein</fullName>
    </submittedName>
</protein>
<sequence>MEEGERRAESEETTLGWSQEDGGLGGKAGEARICRTTELGVRQMFSDMEIASHSSDLILEAGHKYAHWRHCPCSERPKKHFRLGDVHKYLMSEDARNDARWQPCPR</sequence>
<feature type="region of interest" description="Disordered" evidence="1">
    <location>
        <begin position="1"/>
        <end position="29"/>
    </location>
</feature>
<accession>A0ABN9X4U8</accession>
<dbReference type="Proteomes" id="UP001189429">
    <property type="component" value="Unassembled WGS sequence"/>
</dbReference>
<reference evidence="2" key="1">
    <citation type="submission" date="2023-10" db="EMBL/GenBank/DDBJ databases">
        <authorList>
            <person name="Chen Y."/>
            <person name="Shah S."/>
            <person name="Dougan E. K."/>
            <person name="Thang M."/>
            <person name="Chan C."/>
        </authorList>
    </citation>
    <scope>NUCLEOTIDE SEQUENCE [LARGE SCALE GENOMIC DNA]</scope>
</reference>
<evidence type="ECO:0000256" key="1">
    <source>
        <dbReference type="SAM" id="MobiDB-lite"/>
    </source>
</evidence>